<dbReference type="Gene3D" id="2.60.120.10">
    <property type="entry name" value="Jelly Rolls"/>
    <property type="match status" value="1"/>
</dbReference>
<reference evidence="2 3" key="1">
    <citation type="submission" date="2019-12" db="EMBL/GenBank/DDBJ databases">
        <title>Litoreibacter badius sp. nov., a novel bacteriochlorophyll a-containing bacterium in the genus Litoreibacter.</title>
        <authorList>
            <person name="Kanamuro M."/>
            <person name="Takabe Y."/>
            <person name="Mori K."/>
            <person name="Takaichi S."/>
            <person name="Hanada S."/>
        </authorList>
    </citation>
    <scope>NUCLEOTIDE SEQUENCE [LARGE SCALE GENOMIC DNA]</scope>
    <source>
        <strain evidence="2 3">K6</strain>
    </source>
</reference>
<dbReference type="SMART" id="SM00100">
    <property type="entry name" value="cNMP"/>
    <property type="match status" value="1"/>
</dbReference>
<dbReference type="SUPFAM" id="SSF51206">
    <property type="entry name" value="cAMP-binding domain-like"/>
    <property type="match status" value="1"/>
</dbReference>
<evidence type="ECO:0000313" key="3">
    <source>
        <dbReference type="Proteomes" id="UP000436822"/>
    </source>
</evidence>
<feature type="domain" description="Cyclic nucleotide-binding" evidence="1">
    <location>
        <begin position="69"/>
        <end position="119"/>
    </location>
</feature>
<gene>
    <name evidence="2" type="ORF">KIN_42800</name>
</gene>
<dbReference type="Pfam" id="PF00027">
    <property type="entry name" value="cNMP_binding"/>
    <property type="match status" value="1"/>
</dbReference>
<dbReference type="InterPro" id="IPR018490">
    <property type="entry name" value="cNMP-bd_dom_sf"/>
</dbReference>
<dbReference type="Proteomes" id="UP000436822">
    <property type="component" value="Unassembled WGS sequence"/>
</dbReference>
<name>A0A6N6JLM3_9RHOB</name>
<proteinExistence type="predicted"/>
<dbReference type="InterPro" id="IPR000595">
    <property type="entry name" value="cNMP-bd_dom"/>
</dbReference>
<dbReference type="EMBL" id="BLJE01000008">
    <property type="protein sequence ID" value="GFE67206.1"/>
    <property type="molecule type" value="Genomic_DNA"/>
</dbReference>
<sequence>MGMLRGHGCGHHYGKEEGNETHGRVLQCGAVIFTLAGADASQYDFNHMLPNPYDLIPSSALRPVSGAIGDVVFHQGDPTHGLYVVQTGRVHLERVGRNGERFIIHRAQAGTSFAEASVFSEVYHCDAVCVEAGALTRIDKAAVLAAFADPAFARAYGRQAAQQIQAQRQMLEIVGIRRAEDRVMAGLVAGLLDGSVVEFAARLQLSHEATYRTLRKLVQDGRVTNPARGIYHLRP</sequence>
<dbReference type="CDD" id="cd00038">
    <property type="entry name" value="CAP_ED"/>
    <property type="match status" value="1"/>
</dbReference>
<dbReference type="InterPro" id="IPR014710">
    <property type="entry name" value="RmlC-like_jellyroll"/>
</dbReference>
<accession>A0A6N6JLM3</accession>
<dbReference type="AlphaFoldDB" id="A0A6N6JLM3"/>
<evidence type="ECO:0000313" key="2">
    <source>
        <dbReference type="EMBL" id="GFE67206.1"/>
    </source>
</evidence>
<evidence type="ECO:0000259" key="1">
    <source>
        <dbReference type="PROSITE" id="PS50042"/>
    </source>
</evidence>
<protein>
    <recommendedName>
        <fullName evidence="1">Cyclic nucleotide-binding domain-containing protein</fullName>
    </recommendedName>
</protein>
<organism evidence="2 3">
    <name type="scientific">Litoreibacter roseus</name>
    <dbReference type="NCBI Taxonomy" id="2601869"/>
    <lineage>
        <taxon>Bacteria</taxon>
        <taxon>Pseudomonadati</taxon>
        <taxon>Pseudomonadota</taxon>
        <taxon>Alphaproteobacteria</taxon>
        <taxon>Rhodobacterales</taxon>
        <taxon>Roseobacteraceae</taxon>
        <taxon>Litoreibacter</taxon>
    </lineage>
</organism>
<dbReference type="PROSITE" id="PS50042">
    <property type="entry name" value="CNMP_BINDING_3"/>
    <property type="match status" value="1"/>
</dbReference>
<keyword evidence="3" id="KW-1185">Reference proteome</keyword>
<comment type="caution">
    <text evidence="2">The sequence shown here is derived from an EMBL/GenBank/DDBJ whole genome shotgun (WGS) entry which is preliminary data.</text>
</comment>